<dbReference type="SMART" id="SM00409">
    <property type="entry name" value="IG"/>
    <property type="match status" value="2"/>
</dbReference>
<evidence type="ECO:0000313" key="7">
    <source>
        <dbReference type="EMBL" id="WAR21478.1"/>
    </source>
</evidence>
<dbReference type="SUPFAM" id="SSF48726">
    <property type="entry name" value="Immunoglobulin"/>
    <property type="match status" value="2"/>
</dbReference>
<dbReference type="InterPro" id="IPR036179">
    <property type="entry name" value="Ig-like_dom_sf"/>
</dbReference>
<dbReference type="InterPro" id="IPR007110">
    <property type="entry name" value="Ig-like_dom"/>
</dbReference>
<name>A0ABY7FH24_MYAAR</name>
<keyword evidence="2" id="KW-0677">Repeat</keyword>
<evidence type="ECO:0000256" key="5">
    <source>
        <dbReference type="SAM" id="Phobius"/>
    </source>
</evidence>
<dbReference type="CDD" id="cd00096">
    <property type="entry name" value="Ig"/>
    <property type="match status" value="1"/>
</dbReference>
<dbReference type="SMART" id="SM00408">
    <property type="entry name" value="IGc2"/>
    <property type="match status" value="2"/>
</dbReference>
<dbReference type="Pfam" id="PF13927">
    <property type="entry name" value="Ig_3"/>
    <property type="match status" value="1"/>
</dbReference>
<dbReference type="InterPro" id="IPR003599">
    <property type="entry name" value="Ig_sub"/>
</dbReference>
<evidence type="ECO:0000256" key="2">
    <source>
        <dbReference type="ARBA" id="ARBA00022737"/>
    </source>
</evidence>
<evidence type="ECO:0000259" key="6">
    <source>
        <dbReference type="PROSITE" id="PS50835"/>
    </source>
</evidence>
<dbReference type="InterPro" id="IPR051170">
    <property type="entry name" value="Neural/epithelial_adhesion"/>
</dbReference>
<dbReference type="InterPro" id="IPR013783">
    <property type="entry name" value="Ig-like_fold"/>
</dbReference>
<feature type="transmembrane region" description="Helical" evidence="5">
    <location>
        <begin position="12"/>
        <end position="31"/>
    </location>
</feature>
<feature type="domain" description="Ig-like" evidence="6">
    <location>
        <begin position="95"/>
        <end position="193"/>
    </location>
</feature>
<dbReference type="PANTHER" id="PTHR12231">
    <property type="entry name" value="CTX-RELATED TYPE I TRANSMEMBRANE PROTEIN"/>
    <property type="match status" value="1"/>
</dbReference>
<organism evidence="7 8">
    <name type="scientific">Mya arenaria</name>
    <name type="common">Soft-shell clam</name>
    <dbReference type="NCBI Taxonomy" id="6604"/>
    <lineage>
        <taxon>Eukaryota</taxon>
        <taxon>Metazoa</taxon>
        <taxon>Spiralia</taxon>
        <taxon>Lophotrochozoa</taxon>
        <taxon>Mollusca</taxon>
        <taxon>Bivalvia</taxon>
        <taxon>Autobranchia</taxon>
        <taxon>Heteroconchia</taxon>
        <taxon>Euheterodonta</taxon>
        <taxon>Imparidentia</taxon>
        <taxon>Neoheterodontei</taxon>
        <taxon>Myida</taxon>
        <taxon>Myoidea</taxon>
        <taxon>Myidae</taxon>
        <taxon>Mya</taxon>
    </lineage>
</organism>
<dbReference type="PANTHER" id="PTHR12231:SF253">
    <property type="entry name" value="DPR-INTERACTING PROTEIN ETA, ISOFORM B-RELATED"/>
    <property type="match status" value="1"/>
</dbReference>
<reference evidence="7" key="1">
    <citation type="submission" date="2022-11" db="EMBL/GenBank/DDBJ databases">
        <title>Centuries of genome instability and evolution in soft-shell clam transmissible cancer (bioRxiv).</title>
        <authorList>
            <person name="Hart S.F.M."/>
            <person name="Yonemitsu M.A."/>
            <person name="Giersch R.M."/>
            <person name="Beal B.F."/>
            <person name="Arriagada G."/>
            <person name="Davis B.W."/>
            <person name="Ostrander E.A."/>
            <person name="Goff S.P."/>
            <person name="Metzger M.J."/>
        </authorList>
    </citation>
    <scope>NUCLEOTIDE SEQUENCE</scope>
    <source>
        <strain evidence="7">MELC-2E11</strain>
        <tissue evidence="7">Siphon/mantle</tissue>
    </source>
</reference>
<keyword evidence="8" id="KW-1185">Reference proteome</keyword>
<dbReference type="InterPro" id="IPR003598">
    <property type="entry name" value="Ig_sub2"/>
</dbReference>
<keyword evidence="5" id="KW-1133">Transmembrane helix</keyword>
<keyword evidence="5" id="KW-0812">Transmembrane</keyword>
<evidence type="ECO:0000256" key="4">
    <source>
        <dbReference type="ARBA" id="ARBA00023319"/>
    </source>
</evidence>
<keyword evidence="5" id="KW-0472">Membrane</keyword>
<sequence>MIMLKMIVDGDRLVKLMTLIFTALNQIHFAFSFKGFSMRSPEQFSINVNQMRTVFLSLYAILTSFAVAKRGGGGDWRVAFKGDKFEEKTFAARQDDIVLECEAGGSPSPTIHWLKDGERIQQGVSRDYLDDEAAYEEKLKAGDQRMLRLGKVKSKLFLDCVSDRDEGVYTCVAETPYERIAQTTVLQMEDSISSLSRKSCLTKKAFRGEPARIHLWTAVRVEFESAPVQLFCRADGYPAPTCTWRYTDEGKPIEDDEHHKLLPNGDLLIGQISWRRNMGDYYCMCENESGVDEISTFLYPTRP</sequence>
<evidence type="ECO:0000256" key="1">
    <source>
        <dbReference type="ARBA" id="ARBA00022729"/>
    </source>
</evidence>
<protein>
    <submittedName>
        <fullName evidence="7">ZIG3-like protein</fullName>
    </submittedName>
</protein>
<keyword evidence="4" id="KW-0393">Immunoglobulin domain</keyword>
<feature type="domain" description="Ig-like" evidence="6">
    <location>
        <begin position="210"/>
        <end position="295"/>
    </location>
</feature>
<evidence type="ECO:0000313" key="8">
    <source>
        <dbReference type="Proteomes" id="UP001164746"/>
    </source>
</evidence>
<keyword evidence="1" id="KW-0732">Signal</keyword>
<dbReference type="Gene3D" id="2.60.40.10">
    <property type="entry name" value="Immunoglobulins"/>
    <property type="match status" value="2"/>
</dbReference>
<gene>
    <name evidence="7" type="ORF">MAR_015452</name>
</gene>
<proteinExistence type="predicted"/>
<dbReference type="Pfam" id="PF07679">
    <property type="entry name" value="I-set"/>
    <property type="match status" value="1"/>
</dbReference>
<dbReference type="PROSITE" id="PS50835">
    <property type="entry name" value="IG_LIKE"/>
    <property type="match status" value="2"/>
</dbReference>
<dbReference type="Proteomes" id="UP001164746">
    <property type="component" value="Chromosome 12"/>
</dbReference>
<keyword evidence="3" id="KW-1015">Disulfide bond</keyword>
<dbReference type="InterPro" id="IPR013098">
    <property type="entry name" value="Ig_I-set"/>
</dbReference>
<accession>A0ABY7FH24</accession>
<dbReference type="EMBL" id="CP111023">
    <property type="protein sequence ID" value="WAR21478.1"/>
    <property type="molecule type" value="Genomic_DNA"/>
</dbReference>
<evidence type="ECO:0000256" key="3">
    <source>
        <dbReference type="ARBA" id="ARBA00023157"/>
    </source>
</evidence>